<dbReference type="Proteomes" id="UP001595776">
    <property type="component" value="Unassembled WGS sequence"/>
</dbReference>
<evidence type="ECO:0000313" key="1">
    <source>
        <dbReference type="EMBL" id="MFC4347536.1"/>
    </source>
</evidence>
<accession>A0ABV8U9P0</accession>
<comment type="caution">
    <text evidence="1">The sequence shown here is derived from an EMBL/GenBank/DDBJ whole genome shotgun (WGS) entry which is preliminary data.</text>
</comment>
<dbReference type="InterPro" id="IPR021070">
    <property type="entry name" value="Killing_trait_RebB"/>
</dbReference>
<dbReference type="EMBL" id="JBHSCR010000003">
    <property type="protein sequence ID" value="MFC4347536.1"/>
    <property type="molecule type" value="Genomic_DNA"/>
</dbReference>
<dbReference type="Pfam" id="PF11747">
    <property type="entry name" value="RebB"/>
    <property type="match status" value="1"/>
</dbReference>
<evidence type="ECO:0000313" key="2">
    <source>
        <dbReference type="Proteomes" id="UP001595776"/>
    </source>
</evidence>
<protein>
    <submittedName>
        <fullName evidence="1">RebB family R body protein</fullName>
    </submittedName>
</protein>
<dbReference type="RefSeq" id="WP_068153278.1">
    <property type="nucleotide sequence ID" value="NZ_JBHSCR010000003.1"/>
</dbReference>
<reference evidence="2" key="1">
    <citation type="journal article" date="2019" name="Int. J. Syst. Evol. Microbiol.">
        <title>The Global Catalogue of Microorganisms (GCM) 10K type strain sequencing project: providing services to taxonomists for standard genome sequencing and annotation.</title>
        <authorList>
            <consortium name="The Broad Institute Genomics Platform"/>
            <consortium name="The Broad Institute Genome Sequencing Center for Infectious Disease"/>
            <person name="Wu L."/>
            <person name="Ma J."/>
        </authorList>
    </citation>
    <scope>NUCLEOTIDE SEQUENCE [LARGE SCALE GENOMIC DNA]</scope>
    <source>
        <strain evidence="2">CGMCC 1.15304</strain>
    </source>
</reference>
<organism evidence="1 2">
    <name type="scientific">Kordiimonas lipolytica</name>
    <dbReference type="NCBI Taxonomy" id="1662421"/>
    <lineage>
        <taxon>Bacteria</taxon>
        <taxon>Pseudomonadati</taxon>
        <taxon>Pseudomonadota</taxon>
        <taxon>Alphaproteobacteria</taxon>
        <taxon>Kordiimonadales</taxon>
        <taxon>Kordiimonadaceae</taxon>
        <taxon>Kordiimonas</taxon>
    </lineage>
</organism>
<name>A0ABV8U9P0_9PROT</name>
<proteinExistence type="predicted"/>
<sequence length="101" mass="10714">MSDDQNTTKKSKATTAETVTEAVAALNLNNLALGPIVAMDQSMFAQSQAQGMLFANQLTEQQHTFATGHAAMIKLAAEIYGIEEQTLHMPTGGATVSKTDD</sequence>
<gene>
    <name evidence="1" type="ORF">ACFO5Q_06720</name>
</gene>
<keyword evidence="2" id="KW-1185">Reference proteome</keyword>